<proteinExistence type="predicted"/>
<evidence type="ECO:0000313" key="2">
    <source>
        <dbReference type="Proteomes" id="UP000198510"/>
    </source>
</evidence>
<organism evidence="1 2">
    <name type="scientific">Catalinimonas alkaloidigena</name>
    <dbReference type="NCBI Taxonomy" id="1075417"/>
    <lineage>
        <taxon>Bacteria</taxon>
        <taxon>Pseudomonadati</taxon>
        <taxon>Bacteroidota</taxon>
        <taxon>Cytophagia</taxon>
        <taxon>Cytophagales</taxon>
        <taxon>Catalimonadaceae</taxon>
        <taxon>Catalinimonas</taxon>
    </lineage>
</organism>
<dbReference type="STRING" id="1075417.SAMN05421823_102531"/>
<evidence type="ECO:0000313" key="1">
    <source>
        <dbReference type="EMBL" id="SDK35210.1"/>
    </source>
</evidence>
<keyword evidence="2" id="KW-1185">Reference proteome</keyword>
<dbReference type="RefSeq" id="WP_143017148.1">
    <property type="nucleotide sequence ID" value="NZ_FNFO01000002.1"/>
</dbReference>
<name>A0A1G9B863_9BACT</name>
<sequence>MAETKPVPTPSSALEGKFEVVGIVPGKVMIDGQTVDFTTISLTKAEALYNRKGGCRYLKKMEKSAKNS</sequence>
<dbReference type="AlphaFoldDB" id="A0A1G9B863"/>
<dbReference type="Proteomes" id="UP000198510">
    <property type="component" value="Unassembled WGS sequence"/>
</dbReference>
<gene>
    <name evidence="1" type="ORF">SAMN05421823_102531</name>
</gene>
<dbReference type="EMBL" id="FNFO01000002">
    <property type="protein sequence ID" value="SDK35210.1"/>
    <property type="molecule type" value="Genomic_DNA"/>
</dbReference>
<protein>
    <submittedName>
        <fullName evidence="1">Uncharacterized protein</fullName>
    </submittedName>
</protein>
<accession>A0A1G9B863</accession>
<reference evidence="1 2" key="1">
    <citation type="submission" date="2016-10" db="EMBL/GenBank/DDBJ databases">
        <authorList>
            <person name="de Groot N.N."/>
        </authorList>
    </citation>
    <scope>NUCLEOTIDE SEQUENCE [LARGE SCALE GENOMIC DNA]</scope>
    <source>
        <strain evidence="1 2">DSM 25186</strain>
    </source>
</reference>